<dbReference type="AlphaFoldDB" id="A0A7W4UI37"/>
<dbReference type="RefSeq" id="WP_183296896.1">
    <property type="nucleotide sequence ID" value="NZ_JACHVX010000004.1"/>
</dbReference>
<evidence type="ECO:0000313" key="1">
    <source>
        <dbReference type="EMBL" id="MBB2924110.1"/>
    </source>
</evidence>
<protein>
    <submittedName>
        <fullName evidence="1">Uncharacterized protein</fullName>
    </submittedName>
</protein>
<comment type="caution">
    <text evidence="1">The sequence shown here is derived from an EMBL/GenBank/DDBJ whole genome shotgun (WGS) entry which is preliminary data.</text>
</comment>
<dbReference type="EMBL" id="JACHVX010000004">
    <property type="protein sequence ID" value="MBB2924110.1"/>
    <property type="molecule type" value="Genomic_DNA"/>
</dbReference>
<reference evidence="1 2" key="2">
    <citation type="submission" date="2020-08" db="EMBL/GenBank/DDBJ databases">
        <authorList>
            <person name="Partida-Martinez L."/>
            <person name="Huntemann M."/>
            <person name="Clum A."/>
            <person name="Wang J."/>
            <person name="Palaniappan K."/>
            <person name="Ritter S."/>
            <person name="Chen I.-M."/>
            <person name="Stamatis D."/>
            <person name="Reddy T."/>
            <person name="O'Malley R."/>
            <person name="Daum C."/>
            <person name="Shapiro N."/>
            <person name="Ivanova N."/>
            <person name="Kyrpides N."/>
            <person name="Woyke T."/>
        </authorList>
    </citation>
    <scope>NUCLEOTIDE SEQUENCE [LARGE SCALE GENOMIC DNA]</scope>
    <source>
        <strain evidence="1 2">RAS26</strain>
    </source>
</reference>
<organism evidence="1 2">
    <name type="scientific">Cellulomonas cellasea</name>
    <dbReference type="NCBI Taxonomy" id="43670"/>
    <lineage>
        <taxon>Bacteria</taxon>
        <taxon>Bacillati</taxon>
        <taxon>Actinomycetota</taxon>
        <taxon>Actinomycetes</taxon>
        <taxon>Micrococcales</taxon>
        <taxon>Cellulomonadaceae</taxon>
        <taxon>Cellulomonas</taxon>
    </lineage>
</organism>
<proteinExistence type="predicted"/>
<dbReference type="Proteomes" id="UP000518206">
    <property type="component" value="Unassembled WGS sequence"/>
</dbReference>
<name>A0A7W4UI37_9CELL</name>
<accession>A0A7W4UI37</accession>
<evidence type="ECO:0000313" key="2">
    <source>
        <dbReference type="Proteomes" id="UP000518206"/>
    </source>
</evidence>
<reference evidence="1 2" key="1">
    <citation type="submission" date="2020-08" db="EMBL/GenBank/DDBJ databases">
        <title>The Agave Microbiome: Exploring the role of microbial communities in plant adaptations to desert environments.</title>
        <authorList>
            <person name="Partida-Martinez L.P."/>
        </authorList>
    </citation>
    <scope>NUCLEOTIDE SEQUENCE [LARGE SCALE GENOMIC DNA]</scope>
    <source>
        <strain evidence="1 2">RAS26</strain>
    </source>
</reference>
<sequence>MDREERSGDVWAALARVHPDAGVFPRHRVDTFDQQLIVQIRVYLTVRARPVDSVAVVEAMARRFPRVGRRTVAARTRALLDQPGLFHRRDGAYRLLRSADHVRATGDLAARLGLGSTRDKALTALSQLPFRDGERAAHLREAAGDDGADLWTSWVNRLGTDAGTCHLWLTLEPSDPDQCRSIDLGILLLAGPQPTWFLYTAAGAQDHLVRALRARGWAAWMPHDKPGSPYREHLATERFLREDLNDVVVGVHARTPRAVWDELACVVTDVVGLPFDRVDASWAPLDEIEREQLEHARRVLVDAFTWVSERTEGSVNTGTGSKWADTGLHGTCFVCGRDLRAEESVTGQIGPHCRKKVKQRLFEATHLQVPWDNPDDLLERLAAARYRVPLEQWAYARPLTAERLLPATRTN</sequence>
<gene>
    <name evidence="1" type="ORF">FHR80_003038</name>
</gene>